<protein>
    <submittedName>
        <fullName evidence="1">Uncharacterized protein</fullName>
    </submittedName>
</protein>
<dbReference type="VEuPathDB" id="FungiDB:AJ78_03339"/>
<dbReference type="OrthoDB" id="4187030at2759"/>
<evidence type="ECO:0000313" key="1">
    <source>
        <dbReference type="EMBL" id="OJD16484.1"/>
    </source>
</evidence>
<evidence type="ECO:0000313" key="2">
    <source>
        <dbReference type="Proteomes" id="UP000182235"/>
    </source>
</evidence>
<dbReference type="AlphaFoldDB" id="A0A1J9QKT6"/>
<accession>A0A1J9QKT6</accession>
<organism evidence="1 2">
    <name type="scientific">Emergomyces pasteurianus Ep9510</name>
    <dbReference type="NCBI Taxonomy" id="1447872"/>
    <lineage>
        <taxon>Eukaryota</taxon>
        <taxon>Fungi</taxon>
        <taxon>Dikarya</taxon>
        <taxon>Ascomycota</taxon>
        <taxon>Pezizomycotina</taxon>
        <taxon>Eurotiomycetes</taxon>
        <taxon>Eurotiomycetidae</taxon>
        <taxon>Onygenales</taxon>
        <taxon>Ajellomycetaceae</taxon>
        <taxon>Emergomyces</taxon>
    </lineage>
</organism>
<dbReference type="Proteomes" id="UP000182235">
    <property type="component" value="Unassembled WGS sequence"/>
</dbReference>
<name>A0A1J9QKT6_9EURO</name>
<gene>
    <name evidence="1" type="ORF">AJ78_03339</name>
</gene>
<dbReference type="STRING" id="1447872.A0A1J9QKT6"/>
<proteinExistence type="predicted"/>
<comment type="caution">
    <text evidence="1">The sequence shown here is derived from an EMBL/GenBank/DDBJ whole genome shotgun (WGS) entry which is preliminary data.</text>
</comment>
<reference evidence="1 2" key="1">
    <citation type="submission" date="2015-07" db="EMBL/GenBank/DDBJ databases">
        <title>Emmonsia species relationships and genome sequence.</title>
        <authorList>
            <consortium name="The Broad Institute Genomics Platform"/>
            <person name="Cuomo C.A."/>
            <person name="Munoz J.F."/>
            <person name="Imamovic A."/>
            <person name="Priest M.E."/>
            <person name="Young S."/>
            <person name="Clay O.K."/>
            <person name="McEwen J.G."/>
        </authorList>
    </citation>
    <scope>NUCLEOTIDE SEQUENCE [LARGE SCALE GENOMIC DNA]</scope>
    <source>
        <strain evidence="1 2">UAMH 9510</strain>
    </source>
</reference>
<keyword evidence="2" id="KW-1185">Reference proteome</keyword>
<sequence>MAESDDYTQAARIEWEIKLTMWMITLPEYEKIKRAIERINSLIWRTVSMDELQHYPIGTIVDVKHVINALEARLSSTISSLQLDAWARDLHRDEDSIELTSVIYGFRERYKEMGVLKSHSNALLTLPLLMKDEQADCLCGGRDKWAKCFYLNPSIQPNNWKEREDRRQKINEALQDDGLKRKVDNAIKKASAEKTQVVQERPLEACY</sequence>
<dbReference type="EMBL" id="LGRN01000105">
    <property type="protein sequence ID" value="OJD16484.1"/>
    <property type="molecule type" value="Genomic_DNA"/>
</dbReference>